<feature type="compositionally biased region" description="Polar residues" evidence="2">
    <location>
        <begin position="1101"/>
        <end position="1115"/>
    </location>
</feature>
<dbReference type="Gene3D" id="3.40.50.1240">
    <property type="entry name" value="Phosphoglycerate mutase-like"/>
    <property type="match status" value="1"/>
</dbReference>
<dbReference type="InterPro" id="IPR013078">
    <property type="entry name" value="His_Pase_superF_clade-1"/>
</dbReference>
<evidence type="ECO:0000256" key="2">
    <source>
        <dbReference type="SAM" id="MobiDB-lite"/>
    </source>
</evidence>
<dbReference type="EMBL" id="PUHW01000179">
    <property type="protein sequence ID" value="KAG0688137.1"/>
    <property type="molecule type" value="Genomic_DNA"/>
</dbReference>
<evidence type="ECO:0000256" key="1">
    <source>
        <dbReference type="SAM" id="Coils"/>
    </source>
</evidence>
<feature type="region of interest" description="Disordered" evidence="2">
    <location>
        <begin position="507"/>
        <end position="553"/>
    </location>
</feature>
<evidence type="ECO:0000259" key="3">
    <source>
        <dbReference type="Pfam" id="PF10419"/>
    </source>
</evidence>
<dbReference type="CDD" id="cd07067">
    <property type="entry name" value="HP_PGM_like"/>
    <property type="match status" value="1"/>
</dbReference>
<dbReference type="Proteomes" id="UP000697127">
    <property type="component" value="Unassembled WGS sequence"/>
</dbReference>
<proteinExistence type="predicted"/>
<accession>A0A9P6WJL2</accession>
<feature type="region of interest" description="Disordered" evidence="2">
    <location>
        <begin position="931"/>
        <end position="975"/>
    </location>
</feature>
<reference evidence="4" key="1">
    <citation type="submission" date="2020-11" db="EMBL/GenBank/DDBJ databases">
        <title>Kefir isolates.</title>
        <authorList>
            <person name="Marcisauskas S."/>
            <person name="Kim Y."/>
            <person name="Blasche S."/>
        </authorList>
    </citation>
    <scope>NUCLEOTIDE SEQUENCE</scope>
    <source>
        <strain evidence="4">Olga-1</strain>
    </source>
</reference>
<dbReference type="PANTHER" id="PTHR16469">
    <property type="entry name" value="UBIQUITIN-ASSOCIATED AND SH3 DOMAIN-CONTAINING BA-RELATED"/>
    <property type="match status" value="1"/>
</dbReference>
<evidence type="ECO:0000313" key="4">
    <source>
        <dbReference type="EMBL" id="KAG0688137.1"/>
    </source>
</evidence>
<organism evidence="4 5">
    <name type="scientific">Pichia californica</name>
    <dbReference type="NCBI Taxonomy" id="460514"/>
    <lineage>
        <taxon>Eukaryota</taxon>
        <taxon>Fungi</taxon>
        <taxon>Dikarya</taxon>
        <taxon>Ascomycota</taxon>
        <taxon>Saccharomycotina</taxon>
        <taxon>Pichiomycetes</taxon>
        <taxon>Pichiales</taxon>
        <taxon>Pichiaceae</taxon>
        <taxon>Pichia</taxon>
    </lineage>
</organism>
<feature type="compositionally biased region" description="Polar residues" evidence="2">
    <location>
        <begin position="932"/>
        <end position="943"/>
    </location>
</feature>
<dbReference type="InterPro" id="IPR019481">
    <property type="entry name" value="TFIIIC_triple_barrel"/>
</dbReference>
<keyword evidence="1" id="KW-0175">Coiled coil</keyword>
<feature type="compositionally biased region" description="Polar residues" evidence="2">
    <location>
        <begin position="526"/>
        <end position="553"/>
    </location>
</feature>
<feature type="domain" description="Transcription factor TFIIIC triple barrel" evidence="3">
    <location>
        <begin position="313"/>
        <end position="410"/>
    </location>
</feature>
<sequence length="1424" mass="159598">MTLKTIYIVRHGYRSNWLPLDQQVASPTGIDSDPPLAPHGVQQAEELSLFLTNGLKEKNLPVPQMIFSSPFYRCVETINPTAIALNLPIHLERGLGEWFKPNRKIVPVPADHQIMNKYFENVPSDMDWIWDTIVPSVKGETEELVFKRCQNFWDKFIPKFELKHPNIETIIFVTHAATKIALGMALTGYSNTREYLKPKDGGDGKTTKIGGSTCSVDGYLRVTETNDKNWNMFMNAETSFLSLGAEMDWHFSTSQFEAGSKEDIEYRNKSMRDVEQANVRHARHDIEMTNVENDNVNADIDEDEEEADDDEFEEVYVSVVLPANSISFDKATDSMNMSNVNASQRNATSNELQESIDYKNESGVSTTVNKLRVSGLSKEMPLFQSKNSILRGQWLKLVGTELVFDENGEYLTTVDGHIALQHGRLLPRQIENRTLYQRAKEIALAREQEQNKSAPAKEQEQNEAVMEAGMGTTARGRNNAGSKDHMRGIASTAFIDVNYETPINSNNIQQQQQQQQQQQPMMGYPPQSNVNNFRSYPPNQQGVYPQPSQGYNPQMMNNSQMFMNPQMNMSINNGFNSQQPMMYINPSSSSIASVAKSTKPKSRQRRNSNSSISTISVNKFMKKQWNKIGGGDGYEDDGDGDGKTELEEGQNEISFDDLQHIRGDRPGFGLTDSTPYIPTLKVNMSANGSKVTGEQYRKIQMAQKKAMAMNYARQNKQQSQQPGPHQNQMMMNPGMIPPRAMSLQSYGGGYSPFNQMIPQQIPHQMSQQMSQQNGRVMAPQNGVIPMPMSIPRQQQQQHGMMVGVNPYMTGGNPSNPSFNPRSMSLQSESAMNQRNFQTNVGVNPSSNWNSGTQSRIPSNNNYQSRTLPSQPPNEQESLPNKILENVSENNIQSDFHSDRKSSMKAKTVNKIDFSPVTAEDNDDDVNGIAEQLQDNNRSNNDASPINEDLLPTSLPKNNSSVKPESKQKNKQEKLYHIRNNSSQKTIFYSASEFQANGSLDNIPKSSNDESKQKLAIHEEAIDEEEPVPEQPININAISDSLDKLVLNASPNLNNNSFANNYGSYGNDIRKSDLSSKSAESTQPLHIGIQNFQDPIKENDIETSSPIKNVSSNSKISLPLSPAKTEDSKNNYVDMTISLKSQSKESSPSKSLSTNTKKEILGEQHEDIVYKRKFTPPSSAIALIGAEPLTAATSVKSSPNKVRSIDSDPRTPISLNSLGRYSFFTPEQCGLLNDNTQLLQELELVTTELASSVSREIALEDDLRKSSRVLSKDNFSMKKASSNDGVNDDTITDDIDGKSISQYVSRITSLTKQLNEERKRRYLVEEMLLKLQESSSTAEIETELLEQKTKVGELTDELNNITENVKLHQTEKDLLTTENNTLKLKVEELENNYGYLELSVVPRLKNQVEILEDMLQNSKTTNVSL</sequence>
<feature type="compositionally biased region" description="Basic and acidic residues" evidence="2">
    <location>
        <begin position="963"/>
        <end position="975"/>
    </location>
</feature>
<dbReference type="InterPro" id="IPR051710">
    <property type="entry name" value="Phosphatase_SH3-domain"/>
</dbReference>
<dbReference type="FunFam" id="3.40.50.1240:FF:000034">
    <property type="entry name" value="Transcription factor TFIIIC subunit"/>
    <property type="match status" value="1"/>
</dbReference>
<comment type="caution">
    <text evidence="4">The sequence shown here is derived from an EMBL/GenBank/DDBJ whole genome shotgun (WGS) entry which is preliminary data.</text>
</comment>
<keyword evidence="5" id="KW-1185">Reference proteome</keyword>
<feature type="coiled-coil region" evidence="1">
    <location>
        <begin position="1343"/>
        <end position="1420"/>
    </location>
</feature>
<dbReference type="SUPFAM" id="SSF53254">
    <property type="entry name" value="Phosphoglycerate mutase-like"/>
    <property type="match status" value="1"/>
</dbReference>
<feature type="region of interest" description="Disordered" evidence="2">
    <location>
        <begin position="592"/>
        <end position="646"/>
    </location>
</feature>
<feature type="compositionally biased region" description="Low complexity" evidence="2">
    <location>
        <begin position="509"/>
        <end position="519"/>
    </location>
</feature>
<feature type="region of interest" description="Disordered" evidence="2">
    <location>
        <begin position="808"/>
        <end position="877"/>
    </location>
</feature>
<dbReference type="Pfam" id="PF00300">
    <property type="entry name" value="His_Phos_1"/>
    <property type="match status" value="1"/>
</dbReference>
<dbReference type="Pfam" id="PF10419">
    <property type="entry name" value="TFIIIC_sub6"/>
    <property type="match status" value="1"/>
</dbReference>
<feature type="compositionally biased region" description="Polar residues" evidence="2">
    <location>
        <begin position="811"/>
        <end position="877"/>
    </location>
</feature>
<feature type="compositionally biased region" description="Low complexity" evidence="2">
    <location>
        <begin position="607"/>
        <end position="616"/>
    </location>
</feature>
<evidence type="ECO:0000313" key="5">
    <source>
        <dbReference type="Proteomes" id="UP000697127"/>
    </source>
</evidence>
<dbReference type="InterPro" id="IPR029033">
    <property type="entry name" value="His_PPase_superfam"/>
</dbReference>
<dbReference type="Gene3D" id="2.60.40.4370">
    <property type="match status" value="1"/>
</dbReference>
<dbReference type="PANTHER" id="PTHR16469:SF51">
    <property type="entry name" value="TRANSCRIPTION FACTOR TAU 55 KDA SUBUNIT"/>
    <property type="match status" value="1"/>
</dbReference>
<protein>
    <recommendedName>
        <fullName evidence="3">Transcription factor TFIIIC triple barrel domain-containing protein</fullName>
    </recommendedName>
</protein>
<gene>
    <name evidence="4" type="ORF">C6P40_001358</name>
</gene>
<feature type="region of interest" description="Disordered" evidence="2">
    <location>
        <begin position="1101"/>
        <end position="1126"/>
    </location>
</feature>
<name>A0A9P6WJL2_9ASCO</name>
<dbReference type="SMART" id="SM00855">
    <property type="entry name" value="PGAM"/>
    <property type="match status" value="1"/>
</dbReference>
<dbReference type="GO" id="GO:0016791">
    <property type="term" value="F:phosphatase activity"/>
    <property type="evidence" value="ECO:0007669"/>
    <property type="project" value="UniProtKB-ARBA"/>
</dbReference>